<dbReference type="GO" id="GO:0005524">
    <property type="term" value="F:ATP binding"/>
    <property type="evidence" value="ECO:0007669"/>
    <property type="project" value="UniProtKB-KW"/>
</dbReference>
<evidence type="ECO:0000256" key="5">
    <source>
        <dbReference type="ARBA" id="ARBA00022840"/>
    </source>
</evidence>
<evidence type="ECO:0000256" key="1">
    <source>
        <dbReference type="ARBA" id="ARBA00005417"/>
    </source>
</evidence>
<keyword evidence="11" id="KW-1185">Reference proteome</keyword>
<comment type="caution">
    <text evidence="10">The sequence shown here is derived from an EMBL/GenBank/DDBJ whole genome shotgun (WGS) entry which is preliminary data.</text>
</comment>
<proteinExistence type="inferred from homology"/>
<keyword evidence="5 10" id="KW-0067">ATP-binding</keyword>
<dbReference type="SMART" id="SM00382">
    <property type="entry name" value="AAA"/>
    <property type="match status" value="1"/>
</dbReference>
<dbReference type="GO" id="GO:0005886">
    <property type="term" value="C:plasma membrane"/>
    <property type="evidence" value="ECO:0007669"/>
    <property type="project" value="TreeGrafter"/>
</dbReference>
<dbReference type="GO" id="GO:0016887">
    <property type="term" value="F:ATP hydrolysis activity"/>
    <property type="evidence" value="ECO:0007669"/>
    <property type="project" value="InterPro"/>
</dbReference>
<dbReference type="PANTHER" id="PTHR24220:SF689">
    <property type="entry name" value="LIPOPROTEIN-RELEASING SYSTEM ATP-BINDING PROTEIN LOLD"/>
    <property type="match status" value="1"/>
</dbReference>
<dbReference type="Proteomes" id="UP000553442">
    <property type="component" value="Unassembled WGS sequence"/>
</dbReference>
<keyword evidence="4" id="KW-0547">Nucleotide-binding</keyword>
<dbReference type="PROSITE" id="PS50893">
    <property type="entry name" value="ABC_TRANSPORTER_2"/>
    <property type="match status" value="1"/>
</dbReference>
<dbReference type="FunFam" id="3.40.50.300:FF:000230">
    <property type="entry name" value="Lipoprotein-releasing system ATP-binding protein LolD"/>
    <property type="match status" value="1"/>
</dbReference>
<protein>
    <submittedName>
        <fullName evidence="10">Lipoprotein-releasing system ATP-binding protein</fullName>
        <ecNumber evidence="10">3.6.3.-</ecNumber>
    </submittedName>
</protein>
<dbReference type="GO" id="GO:0022857">
    <property type="term" value="F:transmembrane transporter activity"/>
    <property type="evidence" value="ECO:0007669"/>
    <property type="project" value="TreeGrafter"/>
</dbReference>
<reference evidence="10 11" key="1">
    <citation type="submission" date="2020-08" db="EMBL/GenBank/DDBJ databases">
        <title>Genomic Encyclopedia of Archaeal and Bacterial Type Strains, Phase II (KMG-II): from individual species to whole genera.</title>
        <authorList>
            <person name="Goeker M."/>
        </authorList>
    </citation>
    <scope>NUCLEOTIDE SEQUENCE [LARGE SCALE GENOMIC DNA]</scope>
    <source>
        <strain evidence="10 11">5AG</strain>
    </source>
</reference>
<dbReference type="EMBL" id="JACHZF010000005">
    <property type="protein sequence ID" value="MBB3330039.1"/>
    <property type="molecule type" value="Genomic_DNA"/>
</dbReference>
<accession>A0A7W5K173</accession>
<dbReference type="InterPro" id="IPR003439">
    <property type="entry name" value="ABC_transporter-like_ATP-bd"/>
</dbReference>
<dbReference type="InterPro" id="IPR003593">
    <property type="entry name" value="AAA+_ATPase"/>
</dbReference>
<dbReference type="PANTHER" id="PTHR24220">
    <property type="entry name" value="IMPORT ATP-BINDING PROTEIN"/>
    <property type="match status" value="1"/>
</dbReference>
<name>A0A7W5K173_9GAMM</name>
<keyword evidence="6" id="KW-1278">Translocase</keyword>
<dbReference type="EC" id="3.6.3.-" evidence="10"/>
<feature type="domain" description="ABC transporter" evidence="9">
    <location>
        <begin position="25"/>
        <end position="253"/>
    </location>
</feature>
<evidence type="ECO:0000256" key="7">
    <source>
        <dbReference type="ARBA" id="ARBA00023136"/>
    </source>
</evidence>
<evidence type="ECO:0000256" key="2">
    <source>
        <dbReference type="ARBA" id="ARBA00022448"/>
    </source>
</evidence>
<keyword evidence="3" id="KW-1003">Cell membrane</keyword>
<keyword evidence="2" id="KW-0813">Transport</keyword>
<keyword evidence="7" id="KW-0472">Membrane</keyword>
<dbReference type="InterPro" id="IPR015854">
    <property type="entry name" value="ABC_transpr_LolD-like"/>
</dbReference>
<evidence type="ECO:0000256" key="4">
    <source>
        <dbReference type="ARBA" id="ARBA00022741"/>
    </source>
</evidence>
<evidence type="ECO:0000313" key="11">
    <source>
        <dbReference type="Proteomes" id="UP000553442"/>
    </source>
</evidence>
<keyword evidence="10" id="KW-0378">Hydrolase</keyword>
<dbReference type="Pfam" id="PF00005">
    <property type="entry name" value="ABC_tran"/>
    <property type="match status" value="1"/>
</dbReference>
<dbReference type="InterPro" id="IPR017871">
    <property type="entry name" value="ABC_transporter-like_CS"/>
</dbReference>
<dbReference type="AlphaFoldDB" id="A0A7W5K173"/>
<comment type="similarity">
    <text evidence="1">Belongs to the ABC transporter superfamily.</text>
</comment>
<dbReference type="CDD" id="cd03255">
    <property type="entry name" value="ABC_MJ0796_LolCDE_FtsE"/>
    <property type="match status" value="1"/>
</dbReference>
<feature type="region of interest" description="Disordered" evidence="8">
    <location>
        <begin position="1"/>
        <end position="20"/>
    </location>
</feature>
<evidence type="ECO:0000256" key="3">
    <source>
        <dbReference type="ARBA" id="ARBA00022475"/>
    </source>
</evidence>
<keyword evidence="10" id="KW-0449">Lipoprotein</keyword>
<dbReference type="InterPro" id="IPR027417">
    <property type="entry name" value="P-loop_NTPase"/>
</dbReference>
<dbReference type="PROSITE" id="PS00211">
    <property type="entry name" value="ABC_TRANSPORTER_1"/>
    <property type="match status" value="1"/>
</dbReference>
<dbReference type="SUPFAM" id="SSF52540">
    <property type="entry name" value="P-loop containing nucleoside triphosphate hydrolases"/>
    <property type="match status" value="1"/>
</dbReference>
<evidence type="ECO:0000256" key="6">
    <source>
        <dbReference type="ARBA" id="ARBA00022967"/>
    </source>
</evidence>
<evidence type="ECO:0000259" key="9">
    <source>
        <dbReference type="PROSITE" id="PS50893"/>
    </source>
</evidence>
<dbReference type="Gene3D" id="3.40.50.300">
    <property type="entry name" value="P-loop containing nucleotide triphosphate hydrolases"/>
    <property type="match status" value="1"/>
</dbReference>
<dbReference type="InterPro" id="IPR017911">
    <property type="entry name" value="MacB-like_ATP-bd"/>
</dbReference>
<dbReference type="GO" id="GO:0089705">
    <property type="term" value="P:protein localization to outer membrane"/>
    <property type="evidence" value="ECO:0007669"/>
    <property type="project" value="TreeGrafter"/>
</dbReference>
<gene>
    <name evidence="10" type="ORF">BDK63_000881</name>
</gene>
<evidence type="ECO:0000313" key="10">
    <source>
        <dbReference type="EMBL" id="MBB3330039.1"/>
    </source>
</evidence>
<dbReference type="GO" id="GO:0044874">
    <property type="term" value="P:lipoprotein localization to outer membrane"/>
    <property type="evidence" value="ECO:0007669"/>
    <property type="project" value="TreeGrafter"/>
</dbReference>
<sequence>MSEPNMDTTRNEERPMERTAGQPMLECHDLTRIYREGPQDITVLDGLALKVHAGERVAIVGSSGSGKTTLLNLLGGLDRPSRGEVRIAGESLLALGEAALGRFRNRHIGFVYQFHHLLAEFTALENAALPLIVRGLSKKAAEVRARELLDKVGMAARADHKPGELSGGERQRVAIARALVTDPSLVLMDEPTGNLDQHTAASILALMDDLARNAACAFVVVTHDPALAAHQDRVMRLDEGRLTAQPREAATER</sequence>
<evidence type="ECO:0000256" key="8">
    <source>
        <dbReference type="SAM" id="MobiDB-lite"/>
    </source>
</evidence>
<organism evidence="10 11">
    <name type="scientific">Halomonas campaniensis</name>
    <dbReference type="NCBI Taxonomy" id="213554"/>
    <lineage>
        <taxon>Bacteria</taxon>
        <taxon>Pseudomonadati</taxon>
        <taxon>Pseudomonadota</taxon>
        <taxon>Gammaproteobacteria</taxon>
        <taxon>Oceanospirillales</taxon>
        <taxon>Halomonadaceae</taxon>
        <taxon>Halomonas</taxon>
    </lineage>
</organism>